<protein>
    <submittedName>
        <fullName evidence="2">Uncharacterized protein</fullName>
    </submittedName>
</protein>
<dbReference type="EMBL" id="CP000786">
    <property type="protein sequence ID" value="ABZ97997.1"/>
    <property type="molecule type" value="Genomic_DNA"/>
</dbReference>
<dbReference type="HOGENOM" id="CLU_818347_0_0_12"/>
<dbReference type="OrthoDB" id="331981at2"/>
<dbReference type="BioCyc" id="LBIF456481:LEPBI_RS09350-MONOMER"/>
<sequence length="339" mass="40167">MLADRERGFYSSFFFISRGVSMSAEDQATRGFTQIILDRIGHPFIGSFIFTFVITNYDILIDLFVNIRDPDAVLIFNSFLYSEWKTRLGVPFGMMLAFPILIQNGSDIVYTYFKEKTNTYIENRKEKEKLEIHLNKIENLKNQLYNQKDLNNQIVKQTCDIIQTTLNLVKNRDNIFHLQVFESNEVLEKGDFVSYLIDLGKIVFYDKNIMFLGRVFYKINDTLYIIECLDSGKLKELLKEMLNEKINSLPYHETFIKVNRKGDFELLERNNFTNHVIASKLKNHHDYKILNEGKSNNEILKESRMYLEVLLKRKTPKNFVYKNRWYYFKALICGKESEE</sequence>
<keyword evidence="3" id="KW-1185">Reference proteome</keyword>
<organism evidence="2 3">
    <name type="scientific">Leptospira biflexa serovar Patoc (strain Patoc 1 / ATCC 23582 / Paris)</name>
    <dbReference type="NCBI Taxonomy" id="456481"/>
    <lineage>
        <taxon>Bacteria</taxon>
        <taxon>Pseudomonadati</taxon>
        <taxon>Spirochaetota</taxon>
        <taxon>Spirochaetia</taxon>
        <taxon>Leptospirales</taxon>
        <taxon>Leptospiraceae</taxon>
        <taxon>Leptospira</taxon>
    </lineage>
</organism>
<feature type="coiled-coil region" evidence="1">
    <location>
        <begin position="120"/>
        <end position="157"/>
    </location>
</feature>
<dbReference type="RefSeq" id="WP_012388875.1">
    <property type="nucleotide sequence ID" value="NC_010602.1"/>
</dbReference>
<dbReference type="Proteomes" id="UP000001847">
    <property type="component" value="Chromosome I"/>
</dbReference>
<name>B0SSA7_LEPBP</name>
<gene>
    <name evidence="2" type="ordered locus">LEPBI_I1894</name>
</gene>
<evidence type="ECO:0000313" key="3">
    <source>
        <dbReference type="Proteomes" id="UP000001847"/>
    </source>
</evidence>
<dbReference type="KEGG" id="lbi:LEPBI_I1894"/>
<evidence type="ECO:0000313" key="2">
    <source>
        <dbReference type="EMBL" id="ABZ97997.1"/>
    </source>
</evidence>
<evidence type="ECO:0000256" key="1">
    <source>
        <dbReference type="SAM" id="Coils"/>
    </source>
</evidence>
<proteinExistence type="predicted"/>
<reference evidence="2 3" key="1">
    <citation type="journal article" date="2008" name="PLoS ONE">
        <title>Genome sequence of the saprophyte Leptospira biflexa provides insights into the evolution of Leptospira and the pathogenesis of leptospirosis.</title>
        <authorList>
            <person name="Picardeau M."/>
            <person name="Bulach D.M."/>
            <person name="Bouchier C."/>
            <person name="Zuerner R.L."/>
            <person name="Zidane N."/>
            <person name="Wilson P.J."/>
            <person name="Creno S."/>
            <person name="Kuczek E.S."/>
            <person name="Bommezzadri S."/>
            <person name="Davis J.C."/>
            <person name="McGrath A."/>
            <person name="Johnson M.J."/>
            <person name="Boursaux-Eude C."/>
            <person name="Seemann T."/>
            <person name="Rouy Z."/>
            <person name="Coppel R.L."/>
            <person name="Rood J.I."/>
            <person name="Lajus A."/>
            <person name="Davies J.K."/>
            <person name="Medigue C."/>
            <person name="Adler B."/>
        </authorList>
    </citation>
    <scope>NUCLEOTIDE SEQUENCE [LARGE SCALE GENOMIC DNA]</scope>
    <source>
        <strain evidence="3">Patoc 1 / ATCC 23582 / Paris</strain>
    </source>
</reference>
<dbReference type="AlphaFoldDB" id="B0SSA7"/>
<accession>B0SSA7</accession>
<keyword evidence="1" id="KW-0175">Coiled coil</keyword>